<proteinExistence type="predicted"/>
<dbReference type="GO" id="GO:0005829">
    <property type="term" value="C:cytosol"/>
    <property type="evidence" value="ECO:0007669"/>
    <property type="project" value="TreeGrafter"/>
</dbReference>
<name>A0A1H0C0W6_9FIRM</name>
<keyword evidence="2" id="KW-0067">ATP-binding</keyword>
<reference evidence="6 7" key="1">
    <citation type="submission" date="2016-10" db="EMBL/GenBank/DDBJ databases">
        <authorList>
            <person name="de Groot N.N."/>
        </authorList>
    </citation>
    <scope>NUCLEOTIDE SEQUENCE [LARGE SCALE GENOMIC DNA]</scope>
    <source>
        <strain evidence="6 7">CGMCC 1.5012</strain>
    </source>
</reference>
<dbReference type="PANTHER" id="PTHR11361:SF34">
    <property type="entry name" value="DNA MISMATCH REPAIR PROTEIN MSH1, MITOCHONDRIAL"/>
    <property type="match status" value="1"/>
</dbReference>
<dbReference type="STRING" id="258515.SAMN05192585_12133"/>
<dbReference type="InterPro" id="IPR000432">
    <property type="entry name" value="DNA_mismatch_repair_MutS_C"/>
</dbReference>
<evidence type="ECO:0000313" key="6">
    <source>
        <dbReference type="EMBL" id="SDN51497.1"/>
    </source>
</evidence>
<evidence type="ECO:0000256" key="3">
    <source>
        <dbReference type="ARBA" id="ARBA00023125"/>
    </source>
</evidence>
<dbReference type="GO" id="GO:0140664">
    <property type="term" value="F:ATP-dependent DNA damage sensor activity"/>
    <property type="evidence" value="ECO:0007669"/>
    <property type="project" value="InterPro"/>
</dbReference>
<evidence type="ECO:0000259" key="5">
    <source>
        <dbReference type="SMART" id="SM00534"/>
    </source>
</evidence>
<evidence type="ECO:0000256" key="1">
    <source>
        <dbReference type="ARBA" id="ARBA00022741"/>
    </source>
</evidence>
<keyword evidence="7" id="KW-1185">Reference proteome</keyword>
<dbReference type="Pfam" id="PF00488">
    <property type="entry name" value="MutS_V"/>
    <property type="match status" value="1"/>
</dbReference>
<dbReference type="EMBL" id="FNID01000021">
    <property type="protein sequence ID" value="SDN51497.1"/>
    <property type="molecule type" value="Genomic_DNA"/>
</dbReference>
<dbReference type="GO" id="GO:0006298">
    <property type="term" value="P:mismatch repair"/>
    <property type="evidence" value="ECO:0007669"/>
    <property type="project" value="InterPro"/>
</dbReference>
<accession>A0A1H0C0W6</accession>
<organism evidence="6 7">
    <name type="scientific">Acetanaerobacterium elongatum</name>
    <dbReference type="NCBI Taxonomy" id="258515"/>
    <lineage>
        <taxon>Bacteria</taxon>
        <taxon>Bacillati</taxon>
        <taxon>Bacillota</taxon>
        <taxon>Clostridia</taxon>
        <taxon>Eubacteriales</taxon>
        <taxon>Oscillospiraceae</taxon>
        <taxon>Acetanaerobacterium</taxon>
    </lineage>
</organism>
<dbReference type="Proteomes" id="UP000199182">
    <property type="component" value="Unassembled WGS sequence"/>
</dbReference>
<sequence>MFTSILYPHDEEQGKEQQNQEPQCFHDLNLDKIFYPILKAKKEFELERFFYTPAHNTSIIQYRQDVMQDLENKTVRLLFEEFSTKAYAISHYMENTRELLSAKEHWDNNYLTRGRMLDYADRYCQAVTTLSEGAKAIQFKAQGLSDFSAYLKEYCARPSFQSLCMGVKRLREDFSQINYCMLIKDGTIRVRKYENQSDYTAEILRNFEKFRQGEVKDYRHKLSEEPSADHVEVAVLDMLAKVYPDVFRSLEDFCSEYLHFDDPVILRFSNEIQFYLSWLDMIEPLQREGLPFCYPTLCPMADHLYARDCFNLALAIREHSNTVTNDFSLDTPERFLVITGPNQGGKTTFARAFGQIHYLASLGLCVPGTQAALYYFDNILTHFGREENIDTLNGKLQDDLVRLHDLLEKATPRSIIIVNEIFASTTLADALLLGGKMMDAFAALGAPGVIVTFLDELASHGPETVSMMSTVNDKDQNSRTFKIVRKPADGLAYALQIAQRHGLTYEQLCGRLAK</sequence>
<evidence type="ECO:0000313" key="7">
    <source>
        <dbReference type="Proteomes" id="UP000199182"/>
    </source>
</evidence>
<keyword evidence="3" id="KW-0238">DNA-binding</keyword>
<feature type="domain" description="DNA mismatch repair proteins mutS family" evidence="5">
    <location>
        <begin position="333"/>
        <end position="513"/>
    </location>
</feature>
<dbReference type="Gene3D" id="3.40.50.300">
    <property type="entry name" value="P-loop containing nucleotide triphosphate hydrolases"/>
    <property type="match status" value="1"/>
</dbReference>
<protein>
    <submittedName>
        <fullName evidence="6">MutS domain V</fullName>
    </submittedName>
</protein>
<dbReference type="GO" id="GO:0030983">
    <property type="term" value="F:mismatched DNA binding"/>
    <property type="evidence" value="ECO:0007669"/>
    <property type="project" value="InterPro"/>
</dbReference>
<gene>
    <name evidence="6" type="ORF">SAMN05192585_12133</name>
</gene>
<dbReference type="AlphaFoldDB" id="A0A1H0C0W6"/>
<dbReference type="InterPro" id="IPR045076">
    <property type="entry name" value="MutS"/>
</dbReference>
<dbReference type="SMART" id="SM00534">
    <property type="entry name" value="MUTSac"/>
    <property type="match status" value="1"/>
</dbReference>
<dbReference type="PANTHER" id="PTHR11361">
    <property type="entry name" value="DNA MISMATCH REPAIR PROTEIN MUTS FAMILY MEMBER"/>
    <property type="match status" value="1"/>
</dbReference>
<dbReference type="SUPFAM" id="SSF52540">
    <property type="entry name" value="P-loop containing nucleoside triphosphate hydrolases"/>
    <property type="match status" value="1"/>
</dbReference>
<dbReference type="InterPro" id="IPR027417">
    <property type="entry name" value="P-loop_NTPase"/>
</dbReference>
<evidence type="ECO:0000256" key="2">
    <source>
        <dbReference type="ARBA" id="ARBA00022840"/>
    </source>
</evidence>
<dbReference type="GO" id="GO:0005524">
    <property type="term" value="F:ATP binding"/>
    <property type="evidence" value="ECO:0007669"/>
    <property type="project" value="UniProtKB-KW"/>
</dbReference>
<dbReference type="RefSeq" id="WP_092640881.1">
    <property type="nucleotide sequence ID" value="NZ_FNID01000021.1"/>
</dbReference>
<evidence type="ECO:0000256" key="4">
    <source>
        <dbReference type="SAM" id="MobiDB-lite"/>
    </source>
</evidence>
<feature type="region of interest" description="Disordered" evidence="4">
    <location>
        <begin position="1"/>
        <end position="22"/>
    </location>
</feature>
<dbReference type="OrthoDB" id="9808166at2"/>
<keyword evidence="1" id="KW-0547">Nucleotide-binding</keyword>